<organism evidence="9 10">
    <name type="scientific">Aestuariispira insulae</name>
    <dbReference type="NCBI Taxonomy" id="1461337"/>
    <lineage>
        <taxon>Bacteria</taxon>
        <taxon>Pseudomonadati</taxon>
        <taxon>Pseudomonadota</taxon>
        <taxon>Alphaproteobacteria</taxon>
        <taxon>Rhodospirillales</taxon>
        <taxon>Kiloniellaceae</taxon>
        <taxon>Aestuariispira</taxon>
    </lineage>
</organism>
<feature type="signal peptide" evidence="8">
    <location>
        <begin position="1"/>
        <end position="29"/>
    </location>
</feature>
<dbReference type="PRINTS" id="PR01008">
    <property type="entry name" value="FLGLRINGFLGH"/>
</dbReference>
<dbReference type="OrthoDB" id="9789227at2"/>
<dbReference type="PROSITE" id="PS51257">
    <property type="entry name" value="PROKAR_LIPOPROTEIN"/>
    <property type="match status" value="1"/>
</dbReference>
<dbReference type="GO" id="GO:0009279">
    <property type="term" value="C:cell outer membrane"/>
    <property type="evidence" value="ECO:0007669"/>
    <property type="project" value="UniProtKB-SubCell"/>
</dbReference>
<reference evidence="9 10" key="1">
    <citation type="submission" date="2018-07" db="EMBL/GenBank/DDBJ databases">
        <title>Genomic Encyclopedia of Type Strains, Phase III (KMG-III): the genomes of soil and plant-associated and newly described type strains.</title>
        <authorList>
            <person name="Whitman W."/>
        </authorList>
    </citation>
    <scope>NUCLEOTIDE SEQUENCE [LARGE SCALE GENOMIC DNA]</scope>
    <source>
        <strain evidence="9 10">CECT 8488</strain>
    </source>
</reference>
<evidence type="ECO:0000256" key="7">
    <source>
        <dbReference type="HAMAP-Rule" id="MF_00415"/>
    </source>
</evidence>
<dbReference type="NCBIfam" id="NF001305">
    <property type="entry name" value="PRK00249.1-5"/>
    <property type="match status" value="1"/>
</dbReference>
<dbReference type="GO" id="GO:0009427">
    <property type="term" value="C:bacterial-type flagellum basal body, distal rod, L ring"/>
    <property type="evidence" value="ECO:0007669"/>
    <property type="project" value="InterPro"/>
</dbReference>
<dbReference type="GO" id="GO:0071973">
    <property type="term" value="P:bacterial-type flagellum-dependent cell motility"/>
    <property type="evidence" value="ECO:0007669"/>
    <property type="project" value="InterPro"/>
</dbReference>
<accession>A0A3D9HU94</accession>
<name>A0A3D9HU94_9PROT</name>
<keyword evidence="6 7" id="KW-0998">Cell outer membrane</keyword>
<evidence type="ECO:0000313" key="9">
    <source>
        <dbReference type="EMBL" id="RED52456.1"/>
    </source>
</evidence>
<keyword evidence="9" id="KW-0966">Cell projection</keyword>
<evidence type="ECO:0000256" key="2">
    <source>
        <dbReference type="ARBA" id="ARBA00006929"/>
    </source>
</evidence>
<evidence type="ECO:0000256" key="3">
    <source>
        <dbReference type="ARBA" id="ARBA00022729"/>
    </source>
</evidence>
<dbReference type="RefSeq" id="WP_115935990.1">
    <property type="nucleotide sequence ID" value="NZ_QRDW01000002.1"/>
</dbReference>
<gene>
    <name evidence="7" type="primary">flgH</name>
    <name evidence="9" type="ORF">DFP90_102477</name>
</gene>
<keyword evidence="7" id="KW-0449">Lipoprotein</keyword>
<dbReference type="Pfam" id="PF02107">
    <property type="entry name" value="FlgH"/>
    <property type="match status" value="1"/>
</dbReference>
<evidence type="ECO:0000256" key="4">
    <source>
        <dbReference type="ARBA" id="ARBA00023136"/>
    </source>
</evidence>
<dbReference type="HAMAP" id="MF_00415">
    <property type="entry name" value="FlgH"/>
    <property type="match status" value="1"/>
</dbReference>
<evidence type="ECO:0000256" key="5">
    <source>
        <dbReference type="ARBA" id="ARBA00023143"/>
    </source>
</evidence>
<dbReference type="InterPro" id="IPR000527">
    <property type="entry name" value="Flag_Lring"/>
</dbReference>
<keyword evidence="9" id="KW-0282">Flagellum</keyword>
<proteinExistence type="inferred from homology"/>
<evidence type="ECO:0000256" key="1">
    <source>
        <dbReference type="ARBA" id="ARBA00002591"/>
    </source>
</evidence>
<evidence type="ECO:0000256" key="6">
    <source>
        <dbReference type="ARBA" id="ARBA00023237"/>
    </source>
</evidence>
<feature type="chain" id="PRO_5017539327" description="Flagellar L-ring protein" evidence="8">
    <location>
        <begin position="30"/>
        <end position="250"/>
    </location>
</feature>
<comment type="caution">
    <text evidence="9">The sequence shown here is derived from an EMBL/GenBank/DDBJ whole genome shotgun (WGS) entry which is preliminary data.</text>
</comment>
<evidence type="ECO:0000313" key="10">
    <source>
        <dbReference type="Proteomes" id="UP000256845"/>
    </source>
</evidence>
<dbReference type="PANTHER" id="PTHR34933:SF1">
    <property type="entry name" value="FLAGELLAR L-RING PROTEIN"/>
    <property type="match status" value="1"/>
</dbReference>
<sequence length="250" mass="26969">MNTKIYSKLACALLIGTALSGCNMLNRLAAVGEEPTLATINNPTHEPDYKPVSMPMPSPLQAAPHSNSLWRPGSRAFLKDLRANEIGDIVTVIIDIDDEATLNNSTTRTRTVTDTTGVSSLLGYEASLGAILPEAIDPTSLLSVDTDVSQVGGGVVDRDEDIDFEIAAVVTQVLPNGNLVIHGRQETRVNYEVRELQVAGVIRPQDITTSNQIAYEDIAEARLAYGGRGHISDMTQPRYGSQIIDIILPF</sequence>
<dbReference type="Proteomes" id="UP000256845">
    <property type="component" value="Unassembled WGS sequence"/>
</dbReference>
<dbReference type="GO" id="GO:0003774">
    <property type="term" value="F:cytoskeletal motor activity"/>
    <property type="evidence" value="ECO:0007669"/>
    <property type="project" value="InterPro"/>
</dbReference>
<dbReference type="AlphaFoldDB" id="A0A3D9HU94"/>
<keyword evidence="10" id="KW-1185">Reference proteome</keyword>
<evidence type="ECO:0000256" key="8">
    <source>
        <dbReference type="SAM" id="SignalP"/>
    </source>
</evidence>
<protein>
    <recommendedName>
        <fullName evidence="7">Flagellar L-ring protein</fullName>
    </recommendedName>
    <alternativeName>
        <fullName evidence="7">Basal body L-ring protein</fullName>
    </alternativeName>
</protein>
<keyword evidence="9" id="KW-0969">Cilium</keyword>
<keyword evidence="4 7" id="KW-0472">Membrane</keyword>
<comment type="function">
    <text evidence="1 7">Assembles around the rod to form the L-ring and probably protects the motor/basal body from shearing forces during rotation.</text>
</comment>
<comment type="subunit">
    <text evidence="7">The basal body constitutes a major portion of the flagellar organelle and consists of four rings (L,P,S, and M) mounted on a central rod.</text>
</comment>
<keyword evidence="3 7" id="KW-0732">Signal</keyword>
<comment type="subcellular location">
    <subcellularLocation>
        <location evidence="7">Cell outer membrane</location>
        <topology evidence="7">Lipid-anchor</topology>
    </subcellularLocation>
    <subcellularLocation>
        <location evidence="7">Bacterial flagellum basal body</location>
    </subcellularLocation>
</comment>
<keyword evidence="5 7" id="KW-0975">Bacterial flagellum</keyword>
<dbReference type="PANTHER" id="PTHR34933">
    <property type="entry name" value="FLAGELLAR L-RING PROTEIN"/>
    <property type="match status" value="1"/>
</dbReference>
<comment type="similarity">
    <text evidence="2 7">Belongs to the FlgH family.</text>
</comment>
<dbReference type="EMBL" id="QRDW01000002">
    <property type="protein sequence ID" value="RED52456.1"/>
    <property type="molecule type" value="Genomic_DNA"/>
</dbReference>